<dbReference type="InterPro" id="IPR052368">
    <property type="entry name" value="2-oxoacid_oxidoreductase"/>
</dbReference>
<dbReference type="InterPro" id="IPR033412">
    <property type="entry name" value="PFOR_II"/>
</dbReference>
<evidence type="ECO:0000259" key="3">
    <source>
        <dbReference type="Pfam" id="PF17147"/>
    </source>
</evidence>
<evidence type="ECO:0000256" key="1">
    <source>
        <dbReference type="ARBA" id="ARBA00023002"/>
    </source>
</evidence>
<dbReference type="NCBIfam" id="NF005507">
    <property type="entry name" value="PRK07119.1"/>
    <property type="match status" value="1"/>
</dbReference>
<accession>A0A9D1K9X0</accession>
<dbReference type="SUPFAM" id="SSF52518">
    <property type="entry name" value="Thiamin diphosphate-binding fold (THDP-binding)"/>
    <property type="match status" value="1"/>
</dbReference>
<name>A0A9D1K9X0_9FIRM</name>
<reference evidence="4" key="2">
    <citation type="journal article" date="2021" name="PeerJ">
        <title>Extensive microbial diversity within the chicken gut microbiome revealed by metagenomics and culture.</title>
        <authorList>
            <person name="Gilroy R."/>
            <person name="Ravi A."/>
            <person name="Getino M."/>
            <person name="Pursley I."/>
            <person name="Horton D.L."/>
            <person name="Alikhan N.F."/>
            <person name="Baker D."/>
            <person name="Gharbi K."/>
            <person name="Hall N."/>
            <person name="Watson M."/>
            <person name="Adriaenssens E.M."/>
            <person name="Foster-Nyarko E."/>
            <person name="Jarju S."/>
            <person name="Secka A."/>
            <person name="Antonio M."/>
            <person name="Oren A."/>
            <person name="Chaudhuri R.R."/>
            <person name="La Ragione R."/>
            <person name="Hildebrand F."/>
            <person name="Pallen M.J."/>
        </authorList>
    </citation>
    <scope>NUCLEOTIDE SEQUENCE</scope>
    <source>
        <strain evidence="4">ChiHecec3B27-6122</strain>
    </source>
</reference>
<dbReference type="Pfam" id="PF01855">
    <property type="entry name" value="POR_N"/>
    <property type="match status" value="1"/>
</dbReference>
<evidence type="ECO:0000259" key="2">
    <source>
        <dbReference type="Pfam" id="PF01855"/>
    </source>
</evidence>
<dbReference type="PANTHER" id="PTHR43088:SF1">
    <property type="entry name" value="SUBUNIT OF PYRUVATE:FLAVODOXIN OXIDOREDUCTASE"/>
    <property type="match status" value="1"/>
</dbReference>
<keyword evidence="1" id="KW-0560">Oxidoreductase</keyword>
<evidence type="ECO:0000313" key="4">
    <source>
        <dbReference type="EMBL" id="HIS97662.1"/>
    </source>
</evidence>
<dbReference type="EMBL" id="DVJS01000169">
    <property type="protein sequence ID" value="HIS97662.1"/>
    <property type="molecule type" value="Genomic_DNA"/>
</dbReference>
<dbReference type="GO" id="GO:0016491">
    <property type="term" value="F:oxidoreductase activity"/>
    <property type="evidence" value="ECO:0007669"/>
    <property type="project" value="UniProtKB-KW"/>
</dbReference>
<dbReference type="InterPro" id="IPR029061">
    <property type="entry name" value="THDP-binding"/>
</dbReference>
<evidence type="ECO:0000313" key="5">
    <source>
        <dbReference type="Proteomes" id="UP000886876"/>
    </source>
</evidence>
<dbReference type="SUPFAM" id="SSF52922">
    <property type="entry name" value="TK C-terminal domain-like"/>
    <property type="match status" value="1"/>
</dbReference>
<dbReference type="CDD" id="cd07034">
    <property type="entry name" value="TPP_PYR_PFOR_IOR-alpha_like"/>
    <property type="match status" value="1"/>
</dbReference>
<comment type="caution">
    <text evidence="4">The sequence shown here is derived from an EMBL/GenBank/DDBJ whole genome shotgun (WGS) entry which is preliminary data.</text>
</comment>
<feature type="domain" description="Pyruvate:ferredoxin oxidoreductase core" evidence="3">
    <location>
        <begin position="247"/>
        <end position="323"/>
    </location>
</feature>
<dbReference type="InterPro" id="IPR009014">
    <property type="entry name" value="Transketo_C/PFOR_II"/>
</dbReference>
<protein>
    <submittedName>
        <fullName evidence="4">3-methyl-2-oxobutanoate dehydrogenase subunit VorB</fullName>
    </submittedName>
</protein>
<proteinExistence type="predicted"/>
<dbReference type="AlphaFoldDB" id="A0A9D1K9X0"/>
<dbReference type="Proteomes" id="UP000886876">
    <property type="component" value="Unassembled WGS sequence"/>
</dbReference>
<gene>
    <name evidence="4" type="primary">vorB</name>
    <name evidence="4" type="ORF">IAD42_06780</name>
</gene>
<dbReference type="PANTHER" id="PTHR43088">
    <property type="entry name" value="SUBUNIT OF PYRUVATE:FLAVODOXIN OXIDOREDUCTASE-RELATED"/>
    <property type="match status" value="1"/>
</dbReference>
<reference evidence="4" key="1">
    <citation type="submission" date="2020-10" db="EMBL/GenBank/DDBJ databases">
        <authorList>
            <person name="Gilroy R."/>
        </authorList>
    </citation>
    <scope>NUCLEOTIDE SEQUENCE</scope>
    <source>
        <strain evidence="4">ChiHecec3B27-6122</strain>
    </source>
</reference>
<dbReference type="Gene3D" id="3.40.50.920">
    <property type="match status" value="1"/>
</dbReference>
<dbReference type="Pfam" id="PF17147">
    <property type="entry name" value="PFOR_II"/>
    <property type="match status" value="1"/>
</dbReference>
<organism evidence="4 5">
    <name type="scientific">Candidatus Scatomorpha pullistercoris</name>
    <dbReference type="NCBI Taxonomy" id="2840929"/>
    <lineage>
        <taxon>Bacteria</taxon>
        <taxon>Bacillati</taxon>
        <taxon>Bacillota</taxon>
        <taxon>Clostridia</taxon>
        <taxon>Eubacteriales</taxon>
        <taxon>Candidatus Scatomorpha</taxon>
    </lineage>
</organism>
<dbReference type="Gene3D" id="3.40.50.970">
    <property type="match status" value="1"/>
</dbReference>
<dbReference type="InterPro" id="IPR002880">
    <property type="entry name" value="Pyrv_Fd/Flavodoxin_OxRdtase_N"/>
</dbReference>
<feature type="domain" description="Pyruvate flavodoxin/ferredoxin oxidoreductase pyrimidine binding" evidence="2">
    <location>
        <begin position="13"/>
        <end position="232"/>
    </location>
</feature>
<sequence>MKKLMKGNYALAEGAIRAGCRMFAGYPITPQTEILEYMSSHMREAGGEFVQTESELAGINMVIGAAAAGQRAMTSSAGPGFSLKQEGISYLSSMELPAVIVDVMRYGIGLGNVVLGQADYFQATKGGGHGGYKAPVYAPASVQENVDFVFKAFDTAEKYRTPVIVLSDAAIGQMMGSVELPAPVEHDINKFSWTLKGRDAEHPTGRKMTDVIYYDYAYDDYDPHIRERYGRMHDELQEWEEVECEDAELILVAYGISSRVCKEAIKIGRGEGLKIGLLRPITLWPFPEKALEKYNGKIKGYLTVEMNACGQMVEDVALHAKGTKVYSDPTGRKVADSEELVELVRSILAGNVKEAY</sequence>